<dbReference type="Proteomes" id="UP000479710">
    <property type="component" value="Unassembled WGS sequence"/>
</dbReference>
<evidence type="ECO:0000256" key="1">
    <source>
        <dbReference type="SAM" id="MobiDB-lite"/>
    </source>
</evidence>
<name>A0A6G1C8L1_9ORYZ</name>
<feature type="compositionally biased region" description="Pro residues" evidence="1">
    <location>
        <begin position="7"/>
        <end position="24"/>
    </location>
</feature>
<protein>
    <submittedName>
        <fullName evidence="2">Uncharacterized protein</fullName>
    </submittedName>
</protein>
<evidence type="ECO:0000313" key="2">
    <source>
        <dbReference type="EMBL" id="KAF0896327.1"/>
    </source>
</evidence>
<dbReference type="AlphaFoldDB" id="A0A6G1C8L1"/>
<sequence>MVLPEVPVQPLPPPIRKPLPPPVPTLVSSPARPLLDLDGQYTKGTWQIPPAQCKKLIKQHGAKGRSADT</sequence>
<reference evidence="2 3" key="1">
    <citation type="submission" date="2019-11" db="EMBL/GenBank/DDBJ databases">
        <title>Whole genome sequence of Oryza granulata.</title>
        <authorList>
            <person name="Li W."/>
        </authorList>
    </citation>
    <scope>NUCLEOTIDE SEQUENCE [LARGE SCALE GENOMIC DNA]</scope>
    <source>
        <strain evidence="3">cv. Menghai</strain>
        <tissue evidence="2">Leaf</tissue>
    </source>
</reference>
<feature type="region of interest" description="Disordered" evidence="1">
    <location>
        <begin position="1"/>
        <end position="24"/>
    </location>
</feature>
<evidence type="ECO:0000313" key="3">
    <source>
        <dbReference type="Proteomes" id="UP000479710"/>
    </source>
</evidence>
<keyword evidence="3" id="KW-1185">Reference proteome</keyword>
<accession>A0A6G1C8L1</accession>
<comment type="caution">
    <text evidence="2">The sequence shown here is derived from an EMBL/GenBank/DDBJ whole genome shotgun (WGS) entry which is preliminary data.</text>
</comment>
<dbReference type="EMBL" id="SPHZ02000010">
    <property type="protein sequence ID" value="KAF0896327.1"/>
    <property type="molecule type" value="Genomic_DNA"/>
</dbReference>
<proteinExistence type="predicted"/>
<gene>
    <name evidence="2" type="ORF">E2562_021863</name>
</gene>
<organism evidence="2 3">
    <name type="scientific">Oryza meyeriana var. granulata</name>
    <dbReference type="NCBI Taxonomy" id="110450"/>
    <lineage>
        <taxon>Eukaryota</taxon>
        <taxon>Viridiplantae</taxon>
        <taxon>Streptophyta</taxon>
        <taxon>Embryophyta</taxon>
        <taxon>Tracheophyta</taxon>
        <taxon>Spermatophyta</taxon>
        <taxon>Magnoliopsida</taxon>
        <taxon>Liliopsida</taxon>
        <taxon>Poales</taxon>
        <taxon>Poaceae</taxon>
        <taxon>BOP clade</taxon>
        <taxon>Oryzoideae</taxon>
        <taxon>Oryzeae</taxon>
        <taxon>Oryzinae</taxon>
        <taxon>Oryza</taxon>
        <taxon>Oryza meyeriana</taxon>
    </lineage>
</organism>